<dbReference type="AlphaFoldDB" id="A0AAV9QHU3"/>
<dbReference type="EMBL" id="JAXLQG010000003">
    <property type="protein sequence ID" value="KAK5542129.1"/>
    <property type="molecule type" value="Genomic_DNA"/>
</dbReference>
<feature type="region of interest" description="Disordered" evidence="1">
    <location>
        <begin position="97"/>
        <end position="163"/>
    </location>
</feature>
<comment type="caution">
    <text evidence="2">The sequence shown here is derived from an EMBL/GenBank/DDBJ whole genome shotgun (WGS) entry which is preliminary data.</text>
</comment>
<sequence length="163" mass="18899">MQELFRDRTVEAMVISNQLALELFGGNKDKWTKVKPRVITDDEGTKHTCTHAIDVSWRWGNQHFTRDNKVYISSRLHAQTTEHEKTASRGMFHLLVPERYDSNEREPSPGGIRPVYLPPPQTQEDKDRQKKNNQAAQQSNERATEAARRKKAKEFQDIVTKAK</sequence>
<evidence type="ECO:0000256" key="1">
    <source>
        <dbReference type="SAM" id="MobiDB-lite"/>
    </source>
</evidence>
<feature type="compositionally biased region" description="Basic and acidic residues" evidence="1">
    <location>
        <begin position="97"/>
        <end position="107"/>
    </location>
</feature>
<proteinExistence type="predicted"/>
<evidence type="ECO:0000313" key="2">
    <source>
        <dbReference type="EMBL" id="KAK5542129.1"/>
    </source>
</evidence>
<evidence type="ECO:0000313" key="3">
    <source>
        <dbReference type="Proteomes" id="UP001345827"/>
    </source>
</evidence>
<name>A0AAV9QHU3_9PEZI</name>
<protein>
    <submittedName>
        <fullName evidence="2">Uncharacterized protein</fullName>
    </submittedName>
</protein>
<organism evidence="2 3">
    <name type="scientific">Vermiconidia calcicola</name>
    <dbReference type="NCBI Taxonomy" id="1690605"/>
    <lineage>
        <taxon>Eukaryota</taxon>
        <taxon>Fungi</taxon>
        <taxon>Dikarya</taxon>
        <taxon>Ascomycota</taxon>
        <taxon>Pezizomycotina</taxon>
        <taxon>Dothideomycetes</taxon>
        <taxon>Dothideomycetidae</taxon>
        <taxon>Mycosphaerellales</taxon>
        <taxon>Extremaceae</taxon>
        <taxon>Vermiconidia</taxon>
    </lineage>
</organism>
<gene>
    <name evidence="2" type="ORF">LTR25_002014</name>
</gene>
<accession>A0AAV9QHU3</accession>
<dbReference type="Proteomes" id="UP001345827">
    <property type="component" value="Unassembled WGS sequence"/>
</dbReference>
<reference evidence="2 3" key="1">
    <citation type="submission" date="2023-06" db="EMBL/GenBank/DDBJ databases">
        <title>Black Yeasts Isolated from many extreme environments.</title>
        <authorList>
            <person name="Coleine C."/>
            <person name="Stajich J.E."/>
            <person name="Selbmann L."/>
        </authorList>
    </citation>
    <scope>NUCLEOTIDE SEQUENCE [LARGE SCALE GENOMIC DNA]</scope>
    <source>
        <strain evidence="2 3">CCFEE 5887</strain>
    </source>
</reference>
<keyword evidence="3" id="KW-1185">Reference proteome</keyword>